<evidence type="ECO:0000313" key="10">
    <source>
        <dbReference type="Proteomes" id="UP001211907"/>
    </source>
</evidence>
<dbReference type="InterPro" id="IPR001375">
    <property type="entry name" value="Peptidase_S9_cat"/>
</dbReference>
<keyword evidence="3 6" id="KW-0645">Protease</keyword>
<dbReference type="InterPro" id="IPR023302">
    <property type="entry name" value="Pept_S9A_N"/>
</dbReference>
<accession>A0AAD5SXV8</accession>
<feature type="domain" description="Peptidase S9A N-terminal" evidence="8">
    <location>
        <begin position="7"/>
        <end position="462"/>
    </location>
</feature>
<dbReference type="GO" id="GO:0070012">
    <property type="term" value="F:oligopeptidase activity"/>
    <property type="evidence" value="ECO:0007669"/>
    <property type="project" value="TreeGrafter"/>
</dbReference>
<evidence type="ECO:0000259" key="7">
    <source>
        <dbReference type="Pfam" id="PF00326"/>
    </source>
</evidence>
<dbReference type="AlphaFoldDB" id="A0AAD5SXV8"/>
<dbReference type="SUPFAM" id="SSF53474">
    <property type="entry name" value="alpha/beta-Hydrolases"/>
    <property type="match status" value="1"/>
</dbReference>
<dbReference type="PROSITE" id="PS00708">
    <property type="entry name" value="PRO_ENDOPEP_SER"/>
    <property type="match status" value="1"/>
</dbReference>
<dbReference type="Pfam" id="PF02897">
    <property type="entry name" value="Peptidase_S9_N"/>
    <property type="match status" value="1"/>
</dbReference>
<reference evidence="9" key="1">
    <citation type="submission" date="2020-05" db="EMBL/GenBank/DDBJ databases">
        <title>Phylogenomic resolution of chytrid fungi.</title>
        <authorList>
            <person name="Stajich J.E."/>
            <person name="Amses K."/>
            <person name="Simmons R."/>
            <person name="Seto K."/>
            <person name="Myers J."/>
            <person name="Bonds A."/>
            <person name="Quandt C.A."/>
            <person name="Barry K."/>
            <person name="Liu P."/>
            <person name="Grigoriev I."/>
            <person name="Longcore J.E."/>
            <person name="James T.Y."/>
        </authorList>
    </citation>
    <scope>NUCLEOTIDE SEQUENCE</scope>
    <source>
        <strain evidence="9">JEL0513</strain>
    </source>
</reference>
<evidence type="ECO:0000256" key="6">
    <source>
        <dbReference type="RuleBase" id="RU368024"/>
    </source>
</evidence>
<dbReference type="InterPro" id="IPR029058">
    <property type="entry name" value="AB_hydrolase_fold"/>
</dbReference>
<dbReference type="GO" id="GO:0006508">
    <property type="term" value="P:proteolysis"/>
    <property type="evidence" value="ECO:0007669"/>
    <property type="project" value="UniProtKB-KW"/>
</dbReference>
<comment type="catalytic activity">
    <reaction evidence="1">
        <text>Hydrolysis of Pro-|-Xaa &gt;&gt; Ala-|-Xaa in oligopeptides.</text>
        <dbReference type="EC" id="3.4.21.26"/>
    </reaction>
</comment>
<proteinExistence type="inferred from homology"/>
<feature type="domain" description="Peptidase S9 prolyl oligopeptidase catalytic" evidence="7">
    <location>
        <begin position="521"/>
        <end position="735"/>
    </location>
</feature>
<gene>
    <name evidence="9" type="ORF">HK100_001421</name>
</gene>
<keyword evidence="5 6" id="KW-0720">Serine protease</keyword>
<keyword evidence="4 6" id="KW-0378">Hydrolase</keyword>
<dbReference type="PRINTS" id="PR00862">
    <property type="entry name" value="PROLIGOPTASE"/>
</dbReference>
<dbReference type="GO" id="GO:0005829">
    <property type="term" value="C:cytosol"/>
    <property type="evidence" value="ECO:0007669"/>
    <property type="project" value="TreeGrafter"/>
</dbReference>
<dbReference type="GO" id="GO:0004252">
    <property type="term" value="F:serine-type endopeptidase activity"/>
    <property type="evidence" value="ECO:0007669"/>
    <property type="project" value="UniProtKB-UniRule"/>
</dbReference>
<evidence type="ECO:0000256" key="3">
    <source>
        <dbReference type="ARBA" id="ARBA00022670"/>
    </source>
</evidence>
<protein>
    <recommendedName>
        <fullName evidence="6">Prolyl endopeptidase</fullName>
        <ecNumber evidence="6">3.4.21.-</ecNumber>
    </recommendedName>
</protein>
<name>A0AAD5SXV8_9FUNG</name>
<dbReference type="PANTHER" id="PTHR42881">
    <property type="entry name" value="PROLYL ENDOPEPTIDASE"/>
    <property type="match status" value="1"/>
</dbReference>
<dbReference type="Pfam" id="PF00326">
    <property type="entry name" value="Peptidase_S9"/>
    <property type="match status" value="1"/>
</dbReference>
<evidence type="ECO:0000256" key="2">
    <source>
        <dbReference type="ARBA" id="ARBA00005228"/>
    </source>
</evidence>
<evidence type="ECO:0000256" key="1">
    <source>
        <dbReference type="ARBA" id="ARBA00001070"/>
    </source>
</evidence>
<dbReference type="PANTHER" id="PTHR42881:SF2">
    <property type="entry name" value="PROLYL ENDOPEPTIDASE"/>
    <property type="match status" value="1"/>
</dbReference>
<dbReference type="InterPro" id="IPR051167">
    <property type="entry name" value="Prolyl_oligopep/macrocyclase"/>
</dbReference>
<organism evidence="9 10">
    <name type="scientific">Physocladia obscura</name>
    <dbReference type="NCBI Taxonomy" id="109957"/>
    <lineage>
        <taxon>Eukaryota</taxon>
        <taxon>Fungi</taxon>
        <taxon>Fungi incertae sedis</taxon>
        <taxon>Chytridiomycota</taxon>
        <taxon>Chytridiomycota incertae sedis</taxon>
        <taxon>Chytridiomycetes</taxon>
        <taxon>Chytridiales</taxon>
        <taxon>Chytriomycetaceae</taxon>
        <taxon>Physocladia</taxon>
    </lineage>
</organism>
<dbReference type="EC" id="3.4.21.-" evidence="6"/>
<dbReference type="Gene3D" id="3.40.50.1820">
    <property type="entry name" value="alpha/beta hydrolase"/>
    <property type="match status" value="1"/>
</dbReference>
<dbReference type="InterPro" id="IPR002470">
    <property type="entry name" value="Peptidase_S9A"/>
</dbReference>
<keyword evidence="10" id="KW-1185">Reference proteome</keyword>
<evidence type="ECO:0000256" key="5">
    <source>
        <dbReference type="ARBA" id="ARBA00022825"/>
    </source>
</evidence>
<comment type="caution">
    <text evidence="9">The sequence shown here is derived from an EMBL/GenBank/DDBJ whole genome shotgun (WGS) entry which is preliminary data.</text>
</comment>
<dbReference type="InterPro" id="IPR002471">
    <property type="entry name" value="Pept_S9_AS"/>
</dbReference>
<evidence type="ECO:0000259" key="8">
    <source>
        <dbReference type="Pfam" id="PF02897"/>
    </source>
</evidence>
<sequence length="741" mass="83054">MGLFAYPEVRREDFFETLHGFSVADPYRHLEDPDAPETKAFVEAQGYLFREYIKTTDVRERVAAKLTELNNFEKYQVPFKRGDNYYYFYNSGLQAQSVLYTQKSIDSAPTVFFDPNTLSADGTVSLNAFNFSPSGNLFGYALSTSGSDWVKIYVRRVGSYVDLEATPIEWAKFSKIEFTHDDLGFFYTKYPTPAVASESAGTEVDASKFAQVWYHRIQTSQNEDIVVYKNDEEPDYGQDDGYDVTISDCGRYLILGVRKGCDPENILYVADLEKQFGGNSLLNVPKFTEIVGEFNASYFLIASKGSVLYFQTSLNAPKSRIVSFDVSQLKLFRTKTTASKTIIQKKADGKSINSSETNETISYSLLKPEFLEIVPEAETPISFVKVIKDKIVIVYMKDVKHIAKIFDLTGKYLNNIDLPSGANISGISKGDGEIFYKYTSHITPGVICRYDFATTTSTVFRETVVKGLEADKFEVKQVFFDSEDGTKIPMWIVHKKDLVLNGENPTILYGYGGFGISLLPSFSINFLSFVDSFNGIYCVANIRGGGEYGQEWHDAGRLFNKQNCFTDFQYAARFLISEKYTQRRKLCINGGSNGGLLVGASINQTPELFGLAIVDVGVLDYLRFHKFTVGAAWTSDYGSPDVQKDFEYSIKISPLHNVDSTKIYPAVLIVTGDHDDRVVPLHSMKFAATLQHSLAENPNPIMMRVNKNAGHGAGKSVQQTIDEIADKFAYLSIVLNAPYFV</sequence>
<dbReference type="SUPFAM" id="SSF50993">
    <property type="entry name" value="Peptidase/esterase 'gauge' domain"/>
    <property type="match status" value="1"/>
</dbReference>
<comment type="similarity">
    <text evidence="2 6">Belongs to the peptidase S9A family.</text>
</comment>
<dbReference type="EMBL" id="JADGJH010001305">
    <property type="protein sequence ID" value="KAJ3115234.1"/>
    <property type="molecule type" value="Genomic_DNA"/>
</dbReference>
<dbReference type="Proteomes" id="UP001211907">
    <property type="component" value="Unassembled WGS sequence"/>
</dbReference>
<dbReference type="Gene3D" id="2.130.10.120">
    <property type="entry name" value="Prolyl oligopeptidase, N-terminal domain"/>
    <property type="match status" value="1"/>
</dbReference>
<evidence type="ECO:0000313" key="9">
    <source>
        <dbReference type="EMBL" id="KAJ3115234.1"/>
    </source>
</evidence>
<dbReference type="FunFam" id="3.40.50.1820:FF:000005">
    <property type="entry name" value="Prolyl endopeptidase"/>
    <property type="match status" value="1"/>
</dbReference>
<evidence type="ECO:0000256" key="4">
    <source>
        <dbReference type="ARBA" id="ARBA00022801"/>
    </source>
</evidence>